<organism evidence="3 4">
    <name type="scientific">Alicyclobacillus hesperidum</name>
    <dbReference type="NCBI Taxonomy" id="89784"/>
    <lineage>
        <taxon>Bacteria</taxon>
        <taxon>Bacillati</taxon>
        <taxon>Bacillota</taxon>
        <taxon>Bacilli</taxon>
        <taxon>Bacillales</taxon>
        <taxon>Alicyclobacillaceae</taxon>
        <taxon>Alicyclobacillus</taxon>
    </lineage>
</organism>
<evidence type="ECO:0000256" key="1">
    <source>
        <dbReference type="SAM" id="Phobius"/>
    </source>
</evidence>
<keyword evidence="1" id="KW-0812">Transmembrane</keyword>
<dbReference type="InterPro" id="IPR051599">
    <property type="entry name" value="Cell_Envelope_Assoc"/>
</dbReference>
<dbReference type="GO" id="GO:0043164">
    <property type="term" value="P:Gram-negative-bacterium-type cell wall biogenesis"/>
    <property type="evidence" value="ECO:0007669"/>
    <property type="project" value="TreeGrafter"/>
</dbReference>
<protein>
    <submittedName>
        <fullName evidence="3">Uncharacterized SAM-binding protein YcdF, DUF218 family</fullName>
    </submittedName>
</protein>
<evidence type="ECO:0000313" key="4">
    <source>
        <dbReference type="Proteomes" id="UP000182589"/>
    </source>
</evidence>
<proteinExistence type="predicted"/>
<name>A0A1H2QF40_9BACL</name>
<dbReference type="GO" id="GO:0005886">
    <property type="term" value="C:plasma membrane"/>
    <property type="evidence" value="ECO:0007669"/>
    <property type="project" value="TreeGrafter"/>
</dbReference>
<feature type="transmembrane region" description="Helical" evidence="1">
    <location>
        <begin position="42"/>
        <end position="60"/>
    </location>
</feature>
<keyword evidence="1" id="KW-1133">Transmembrane helix</keyword>
<gene>
    <name evidence="3" type="ORF">SAMN04489725_101235</name>
</gene>
<dbReference type="Pfam" id="PF02698">
    <property type="entry name" value="DUF218"/>
    <property type="match status" value="1"/>
</dbReference>
<accession>A0A1H2QF40</accession>
<feature type="transmembrane region" description="Helical" evidence="1">
    <location>
        <begin position="12"/>
        <end position="30"/>
    </location>
</feature>
<dbReference type="GO" id="GO:0000270">
    <property type="term" value="P:peptidoglycan metabolic process"/>
    <property type="evidence" value="ECO:0007669"/>
    <property type="project" value="TreeGrafter"/>
</dbReference>
<dbReference type="CDD" id="cd06259">
    <property type="entry name" value="YdcF-like"/>
    <property type="match status" value="1"/>
</dbReference>
<sequence>MFVVIKIIESLLIPPGLFALTFALAGLFGLGRYRWLAKTNIAIALAIVIVSTQWFANLLLRPLESAYPQPKDPRGDAIVVLGGGFTTGTPDITGLGNLYGDSSVRLLAAAMLYRRLHIPILLSGGPNTRVGDHAYSFAAIGRRDLIALGVPNQMIWQEPNSRDTQENALFSAAILRAHHVQTPLLITSAYHMRRAMLDFAKAQVKAVPYPVGYLVNRTASHDAFGWLPSMQGLDDTTIAVREYFGIAATQIGVRG</sequence>
<dbReference type="EMBL" id="FNOJ01000001">
    <property type="protein sequence ID" value="SDW05811.1"/>
    <property type="molecule type" value="Genomic_DNA"/>
</dbReference>
<dbReference type="InterPro" id="IPR014729">
    <property type="entry name" value="Rossmann-like_a/b/a_fold"/>
</dbReference>
<dbReference type="AlphaFoldDB" id="A0A1H2QF40"/>
<feature type="domain" description="DUF218" evidence="2">
    <location>
        <begin position="76"/>
        <end position="245"/>
    </location>
</feature>
<dbReference type="Gene3D" id="3.40.50.620">
    <property type="entry name" value="HUPs"/>
    <property type="match status" value="1"/>
</dbReference>
<dbReference type="RefSeq" id="WP_074691285.1">
    <property type="nucleotide sequence ID" value="NZ_FNOJ01000001.1"/>
</dbReference>
<dbReference type="InterPro" id="IPR003848">
    <property type="entry name" value="DUF218"/>
</dbReference>
<dbReference type="PANTHER" id="PTHR30336">
    <property type="entry name" value="INNER MEMBRANE PROTEIN, PROBABLE PERMEASE"/>
    <property type="match status" value="1"/>
</dbReference>
<keyword evidence="1" id="KW-0472">Membrane</keyword>
<keyword evidence="4" id="KW-1185">Reference proteome</keyword>
<dbReference type="STRING" id="89784.SAMN04489725_101235"/>
<dbReference type="Proteomes" id="UP000182589">
    <property type="component" value="Unassembled WGS sequence"/>
</dbReference>
<evidence type="ECO:0000313" key="3">
    <source>
        <dbReference type="EMBL" id="SDW05811.1"/>
    </source>
</evidence>
<reference evidence="4" key="1">
    <citation type="submission" date="2016-10" db="EMBL/GenBank/DDBJ databases">
        <authorList>
            <person name="Varghese N."/>
        </authorList>
    </citation>
    <scope>NUCLEOTIDE SEQUENCE [LARGE SCALE GENOMIC DNA]</scope>
    <source>
        <strain evidence="4">DSM 12489</strain>
    </source>
</reference>
<dbReference type="PANTHER" id="PTHR30336:SF4">
    <property type="entry name" value="ENVELOPE BIOGENESIS FACTOR ELYC"/>
    <property type="match status" value="1"/>
</dbReference>
<evidence type="ECO:0000259" key="2">
    <source>
        <dbReference type="Pfam" id="PF02698"/>
    </source>
</evidence>